<keyword evidence="2" id="KW-1185">Reference proteome</keyword>
<gene>
    <name evidence="1" type="ORF">V565_165990</name>
</gene>
<dbReference type="AlphaFoldDB" id="A0A074RK16"/>
<dbReference type="Proteomes" id="UP000027456">
    <property type="component" value="Unassembled WGS sequence"/>
</dbReference>
<comment type="caution">
    <text evidence="1">The sequence shown here is derived from an EMBL/GenBank/DDBJ whole genome shotgun (WGS) entry which is preliminary data.</text>
</comment>
<dbReference type="STRING" id="1423351.A0A074RK16"/>
<accession>A0A074RK16</accession>
<sequence length="110" mass="12415">MDFELPTGPPPAYTRGDVTFAQVAKDLDRTIELGPEFRDALIAFRQFLVSQEKDRLSKYQLKLLRSQAVYVLEECARYKSKGGDLSIVLPVVTEYDRSVLCEAELIVVSS</sequence>
<evidence type="ECO:0000313" key="2">
    <source>
        <dbReference type="Proteomes" id="UP000027456"/>
    </source>
</evidence>
<dbReference type="HOGENOM" id="CLU_2172496_0_0_1"/>
<reference evidence="1 2" key="1">
    <citation type="submission" date="2013-12" db="EMBL/GenBank/DDBJ databases">
        <authorList>
            <person name="Cubeta M."/>
            <person name="Pakala S."/>
            <person name="Fedorova N."/>
            <person name="Thomas E."/>
            <person name="Dean R."/>
            <person name="Jabaji S."/>
            <person name="Neate S."/>
            <person name="Toda T."/>
            <person name="Tavantzis S."/>
            <person name="Vilgalys R."/>
            <person name="Bharathan N."/>
            <person name="Pakala S."/>
            <person name="Losada L.S."/>
            <person name="Zafar N."/>
            <person name="Nierman W."/>
        </authorList>
    </citation>
    <scope>NUCLEOTIDE SEQUENCE [LARGE SCALE GENOMIC DNA]</scope>
    <source>
        <strain evidence="1 2">123E</strain>
    </source>
</reference>
<evidence type="ECO:0000313" key="1">
    <source>
        <dbReference type="EMBL" id="KEP47159.1"/>
    </source>
</evidence>
<organism evidence="1 2">
    <name type="scientific">Rhizoctonia solani 123E</name>
    <dbReference type="NCBI Taxonomy" id="1423351"/>
    <lineage>
        <taxon>Eukaryota</taxon>
        <taxon>Fungi</taxon>
        <taxon>Dikarya</taxon>
        <taxon>Basidiomycota</taxon>
        <taxon>Agaricomycotina</taxon>
        <taxon>Agaricomycetes</taxon>
        <taxon>Cantharellales</taxon>
        <taxon>Ceratobasidiaceae</taxon>
        <taxon>Rhizoctonia</taxon>
    </lineage>
</organism>
<dbReference type="GO" id="GO:0016301">
    <property type="term" value="F:kinase activity"/>
    <property type="evidence" value="ECO:0007669"/>
    <property type="project" value="UniProtKB-KW"/>
</dbReference>
<proteinExistence type="predicted"/>
<keyword evidence="1" id="KW-0808">Transferase</keyword>
<keyword evidence="1" id="KW-0418">Kinase</keyword>
<name>A0A074RK16_9AGAM</name>
<dbReference type="EMBL" id="AZST01000823">
    <property type="protein sequence ID" value="KEP47159.1"/>
    <property type="molecule type" value="Genomic_DNA"/>
</dbReference>
<dbReference type="OrthoDB" id="5966500at2759"/>
<protein>
    <submittedName>
        <fullName evidence="1">Kinase domain protein</fullName>
    </submittedName>
</protein>